<sequence length="215" mass="23179">MKKLFIIGLGLTMSSLAFQSKAQTSQSAANDQMRFGIKAGANLMNMGKISIGDQSYSTDSKVGFQAGVYADLPLGGGFAFLPEVIYSQKGGKVKETFGNTTSEFDSKVGYLDVPILVGYRPTPELTVFVGPQASFLLSQESSFKVNGEQAGDSFTNKKDYKKSIAGGVVGLGYAITPNINVNGRYTMDFQKTFNDDINQDKLKNKGFALSLGYTF</sequence>
<accession>A0A1H0DLZ4</accession>
<dbReference type="Gene3D" id="2.40.160.20">
    <property type="match status" value="1"/>
</dbReference>
<protein>
    <submittedName>
        <fullName evidence="3">Outer membrane protein beta-barrel domain-containing protein</fullName>
    </submittedName>
</protein>
<dbReference type="Pfam" id="PF13568">
    <property type="entry name" value="OMP_b-brl_2"/>
    <property type="match status" value="1"/>
</dbReference>
<dbReference type="AlphaFoldDB" id="A0A1H0DLZ4"/>
<proteinExistence type="predicted"/>
<dbReference type="SUPFAM" id="SSF56925">
    <property type="entry name" value="OMPA-like"/>
    <property type="match status" value="1"/>
</dbReference>
<dbReference type="RefSeq" id="WP_074611290.1">
    <property type="nucleotide sequence ID" value="NZ_FNGY01000009.1"/>
</dbReference>
<feature type="domain" description="Outer membrane protein beta-barrel" evidence="2">
    <location>
        <begin position="26"/>
        <end position="193"/>
    </location>
</feature>
<dbReference type="InterPro" id="IPR011250">
    <property type="entry name" value="OMP/PagP_B-barrel"/>
</dbReference>
<keyword evidence="4" id="KW-1185">Reference proteome</keyword>
<evidence type="ECO:0000313" key="3">
    <source>
        <dbReference type="EMBL" id="SDN71011.1"/>
    </source>
</evidence>
<evidence type="ECO:0000259" key="2">
    <source>
        <dbReference type="Pfam" id="PF13568"/>
    </source>
</evidence>
<feature type="chain" id="PRO_5010339730" evidence="1">
    <location>
        <begin position="23"/>
        <end position="215"/>
    </location>
</feature>
<dbReference type="EMBL" id="FNGY01000009">
    <property type="protein sequence ID" value="SDN71011.1"/>
    <property type="molecule type" value="Genomic_DNA"/>
</dbReference>
<reference evidence="4" key="1">
    <citation type="submission" date="2016-10" db="EMBL/GenBank/DDBJ databases">
        <authorList>
            <person name="Varghese N."/>
            <person name="Submissions S."/>
        </authorList>
    </citation>
    <scope>NUCLEOTIDE SEQUENCE [LARGE SCALE GENOMIC DNA]</scope>
    <source>
        <strain evidence="4">DSM 19110</strain>
    </source>
</reference>
<dbReference type="OrthoDB" id="947434at2"/>
<organism evidence="3 4">
    <name type="scientific">Pedobacter steynii</name>
    <dbReference type="NCBI Taxonomy" id="430522"/>
    <lineage>
        <taxon>Bacteria</taxon>
        <taxon>Pseudomonadati</taxon>
        <taxon>Bacteroidota</taxon>
        <taxon>Sphingobacteriia</taxon>
        <taxon>Sphingobacteriales</taxon>
        <taxon>Sphingobacteriaceae</taxon>
        <taxon>Pedobacter</taxon>
    </lineage>
</organism>
<evidence type="ECO:0000313" key="4">
    <source>
        <dbReference type="Proteomes" id="UP000183200"/>
    </source>
</evidence>
<dbReference type="Proteomes" id="UP000183200">
    <property type="component" value="Unassembled WGS sequence"/>
</dbReference>
<dbReference type="InterPro" id="IPR025665">
    <property type="entry name" value="Beta-barrel_OMP_2"/>
</dbReference>
<gene>
    <name evidence="3" type="ORF">SAMN05421820_10939</name>
</gene>
<feature type="signal peptide" evidence="1">
    <location>
        <begin position="1"/>
        <end position="22"/>
    </location>
</feature>
<dbReference type="STRING" id="430522.BFS30_05895"/>
<name>A0A1H0DLZ4_9SPHI</name>
<evidence type="ECO:0000256" key="1">
    <source>
        <dbReference type="SAM" id="SignalP"/>
    </source>
</evidence>
<keyword evidence="1" id="KW-0732">Signal</keyword>